<evidence type="ECO:0000256" key="3">
    <source>
        <dbReference type="ARBA" id="ARBA00022448"/>
    </source>
</evidence>
<dbReference type="STRING" id="269621.A0A238FD39"/>
<keyword evidence="4" id="KW-0679">Respiratory chain</keyword>
<dbReference type="PANTHER" id="PTHR15336:SF0">
    <property type="entry name" value="CYTOCHROME B-C1 COMPLEX SUBUNIT 6, MITOCHONDRIAL"/>
    <property type="match status" value="1"/>
</dbReference>
<gene>
    <name evidence="12" type="ORF">BQ2448_2685</name>
</gene>
<accession>A0A238FD39</accession>
<keyword evidence="5" id="KW-0999">Mitochondrion inner membrane</keyword>
<dbReference type="PANTHER" id="PTHR15336">
    <property type="entry name" value="UBIQUINOL-CYTOCHROME C REDUCTASE COMPLEX 7.8 KDA PROTEIN"/>
    <property type="match status" value="1"/>
</dbReference>
<keyword evidence="6" id="KW-0249">Electron transport</keyword>
<dbReference type="InterPro" id="IPR023184">
    <property type="entry name" value="Ubol_cytC_Rdtase_hinge_dom"/>
</dbReference>
<dbReference type="InterPro" id="IPR003422">
    <property type="entry name" value="Cyt_b-c1_6"/>
</dbReference>
<dbReference type="Gene3D" id="1.10.287.20">
    <property type="entry name" value="Ubiquinol-cytochrome C reductase hinge domain"/>
    <property type="match status" value="1"/>
</dbReference>
<evidence type="ECO:0000256" key="10">
    <source>
        <dbReference type="SAM" id="MobiDB-lite"/>
    </source>
</evidence>
<feature type="domain" description="Ubiquinol-cytochrome C reductase hinge" evidence="11">
    <location>
        <begin position="57"/>
        <end position="121"/>
    </location>
</feature>
<dbReference type="GO" id="GO:0005743">
    <property type="term" value="C:mitochondrial inner membrane"/>
    <property type="evidence" value="ECO:0007669"/>
    <property type="project" value="UniProtKB-SubCell"/>
</dbReference>
<comment type="subcellular location">
    <subcellularLocation>
        <location evidence="1">Mitochondrion inner membrane</location>
        <topology evidence="1">Peripheral membrane protein</topology>
        <orientation evidence="1">Intermembrane side</orientation>
    </subcellularLocation>
</comment>
<keyword evidence="8" id="KW-0472">Membrane</keyword>
<keyword evidence="13" id="KW-1185">Reference proteome</keyword>
<organism evidence="12 13">
    <name type="scientific">Microbotryum intermedium</name>
    <dbReference type="NCBI Taxonomy" id="269621"/>
    <lineage>
        <taxon>Eukaryota</taxon>
        <taxon>Fungi</taxon>
        <taxon>Dikarya</taxon>
        <taxon>Basidiomycota</taxon>
        <taxon>Pucciniomycotina</taxon>
        <taxon>Microbotryomycetes</taxon>
        <taxon>Microbotryales</taxon>
        <taxon>Microbotryaceae</taxon>
        <taxon>Microbotryum</taxon>
    </lineage>
</organism>
<dbReference type="SUPFAM" id="SSF81531">
    <property type="entry name" value="Non-heme 11 kDa protein of cytochrome bc1 complex (Ubiquinol-cytochrome c reductase)"/>
    <property type="match status" value="1"/>
</dbReference>
<dbReference type="GO" id="GO:0006122">
    <property type="term" value="P:mitochondrial electron transport, ubiquinol to cytochrome c"/>
    <property type="evidence" value="ECO:0007669"/>
    <property type="project" value="InterPro"/>
</dbReference>
<dbReference type="EMBL" id="FMSP01000007">
    <property type="protein sequence ID" value="SCV71097.1"/>
    <property type="molecule type" value="Genomic_DNA"/>
</dbReference>
<evidence type="ECO:0000256" key="4">
    <source>
        <dbReference type="ARBA" id="ARBA00022660"/>
    </source>
</evidence>
<name>A0A238FD39_9BASI</name>
<protein>
    <submittedName>
        <fullName evidence="12">BQ2448_2685 protein</fullName>
    </submittedName>
</protein>
<evidence type="ECO:0000313" key="12">
    <source>
        <dbReference type="EMBL" id="SCV71097.1"/>
    </source>
</evidence>
<dbReference type="InterPro" id="IPR036811">
    <property type="entry name" value="Ubol_cytC_Rdtase_hinge_dom_sf"/>
</dbReference>
<dbReference type="FunFam" id="1.10.287.20:FF:000001">
    <property type="entry name" value="Cytochrome b-c1 complex subunit 6"/>
    <property type="match status" value="1"/>
</dbReference>
<reference evidence="13" key="1">
    <citation type="submission" date="2016-09" db="EMBL/GenBank/DDBJ databases">
        <authorList>
            <person name="Jeantristanb JTB J.-T."/>
            <person name="Ricardo R."/>
        </authorList>
    </citation>
    <scope>NUCLEOTIDE SEQUENCE [LARGE SCALE GENOMIC DNA]</scope>
</reference>
<dbReference type="AlphaFoldDB" id="A0A238FD39"/>
<evidence type="ECO:0000313" key="13">
    <source>
        <dbReference type="Proteomes" id="UP000198372"/>
    </source>
</evidence>
<dbReference type="OrthoDB" id="405848at2759"/>
<evidence type="ECO:0000256" key="8">
    <source>
        <dbReference type="ARBA" id="ARBA00023136"/>
    </source>
</evidence>
<evidence type="ECO:0000256" key="5">
    <source>
        <dbReference type="ARBA" id="ARBA00022792"/>
    </source>
</evidence>
<feature type="compositionally biased region" description="Acidic residues" evidence="10">
    <location>
        <begin position="34"/>
        <end position="59"/>
    </location>
</feature>
<dbReference type="Pfam" id="PF02320">
    <property type="entry name" value="UCR_hinge"/>
    <property type="match status" value="1"/>
</dbReference>
<feature type="region of interest" description="Disordered" evidence="10">
    <location>
        <begin position="20"/>
        <end position="63"/>
    </location>
</feature>
<evidence type="ECO:0000256" key="6">
    <source>
        <dbReference type="ARBA" id="ARBA00022982"/>
    </source>
</evidence>
<evidence type="ECO:0000256" key="1">
    <source>
        <dbReference type="ARBA" id="ARBA00004137"/>
    </source>
</evidence>
<evidence type="ECO:0000259" key="11">
    <source>
        <dbReference type="Pfam" id="PF02320"/>
    </source>
</evidence>
<sequence length="121" mass="13598">MFSTLFESLKDSFTLHAEEAKDVAEVSSSAEAGAEADDDKTEAAEEEEEEEEEEPEDEAPAIREACAEQKCATYKHHFDHCQKRVQDGQTLIEGENCVEEMFHLMHCVEDCAAPKIFAKLK</sequence>
<proteinExistence type="inferred from homology"/>
<keyword evidence="3" id="KW-0813">Transport</keyword>
<evidence type="ECO:0000256" key="7">
    <source>
        <dbReference type="ARBA" id="ARBA00023128"/>
    </source>
</evidence>
<evidence type="ECO:0000256" key="2">
    <source>
        <dbReference type="ARBA" id="ARBA00006498"/>
    </source>
</evidence>
<comment type="similarity">
    <text evidence="2">Belongs to the UQCRH/QCR6 family.</text>
</comment>
<evidence type="ECO:0000256" key="9">
    <source>
        <dbReference type="ARBA" id="ARBA00023157"/>
    </source>
</evidence>
<keyword evidence="9" id="KW-1015">Disulfide bond</keyword>
<keyword evidence="7" id="KW-0496">Mitochondrion</keyword>
<dbReference type="Proteomes" id="UP000198372">
    <property type="component" value="Unassembled WGS sequence"/>
</dbReference>